<comment type="caution">
    <text evidence="1">The sequence shown here is derived from an EMBL/GenBank/DDBJ whole genome shotgun (WGS) entry which is preliminary data.</text>
</comment>
<name>A0A329M1S2_9BACL</name>
<dbReference type="AlphaFoldDB" id="A0A329M1S2"/>
<evidence type="ECO:0000313" key="1">
    <source>
        <dbReference type="EMBL" id="RAV13844.1"/>
    </source>
</evidence>
<sequence>MDSYSAPFRLVWLNQSLPLTWCELCFFEAISAKKALAALLLGPLSTNRLKQEFRTYRSFIIPLRFLADNVE</sequence>
<dbReference type="Proteomes" id="UP000250369">
    <property type="component" value="Unassembled WGS sequence"/>
</dbReference>
<dbReference type="EMBL" id="QMFB01000028">
    <property type="protein sequence ID" value="RAV13844.1"/>
    <property type="molecule type" value="Genomic_DNA"/>
</dbReference>
<gene>
    <name evidence="1" type="ORF">DQG23_32705</name>
</gene>
<accession>A0A329M1S2</accession>
<evidence type="ECO:0000313" key="2">
    <source>
        <dbReference type="Proteomes" id="UP000250369"/>
    </source>
</evidence>
<proteinExistence type="predicted"/>
<organism evidence="1 2">
    <name type="scientific">Paenibacillus contaminans</name>
    <dbReference type="NCBI Taxonomy" id="450362"/>
    <lineage>
        <taxon>Bacteria</taxon>
        <taxon>Bacillati</taxon>
        <taxon>Bacillota</taxon>
        <taxon>Bacilli</taxon>
        <taxon>Bacillales</taxon>
        <taxon>Paenibacillaceae</taxon>
        <taxon>Paenibacillus</taxon>
    </lineage>
</organism>
<keyword evidence="2" id="KW-1185">Reference proteome</keyword>
<reference evidence="1 2" key="1">
    <citation type="journal article" date="2009" name="Int. J. Syst. Evol. Microbiol.">
        <title>Paenibacillus contaminans sp. nov., isolated from a contaminated laboratory plate.</title>
        <authorList>
            <person name="Chou J.H."/>
            <person name="Lee J.H."/>
            <person name="Lin M.C."/>
            <person name="Chang P.S."/>
            <person name="Arun A.B."/>
            <person name="Young C.C."/>
            <person name="Chen W.M."/>
        </authorList>
    </citation>
    <scope>NUCLEOTIDE SEQUENCE [LARGE SCALE GENOMIC DNA]</scope>
    <source>
        <strain evidence="1 2">CKOBP-6</strain>
    </source>
</reference>
<protein>
    <submittedName>
        <fullName evidence="1">Uncharacterized protein</fullName>
    </submittedName>
</protein>